<keyword evidence="3" id="KW-1185">Reference proteome</keyword>
<feature type="domain" description="Rhamnogalacturonase A/B/Epimerase-like pectate lyase" evidence="1">
    <location>
        <begin position="47"/>
        <end position="271"/>
    </location>
</feature>
<dbReference type="GO" id="GO:0004650">
    <property type="term" value="F:polygalacturonase activity"/>
    <property type="evidence" value="ECO:0007669"/>
    <property type="project" value="InterPro"/>
</dbReference>
<dbReference type="EMBL" id="KN833082">
    <property type="protein sequence ID" value="KIM73433.1"/>
    <property type="molecule type" value="Genomic_DNA"/>
</dbReference>
<dbReference type="CDD" id="cd23668">
    <property type="entry name" value="GH55_beta13glucanase-like"/>
    <property type="match status" value="1"/>
</dbReference>
<organism evidence="2 3">
    <name type="scientific">Piloderma croceum (strain F 1598)</name>
    <dbReference type="NCBI Taxonomy" id="765440"/>
    <lineage>
        <taxon>Eukaryota</taxon>
        <taxon>Fungi</taxon>
        <taxon>Dikarya</taxon>
        <taxon>Basidiomycota</taxon>
        <taxon>Agaricomycotina</taxon>
        <taxon>Agaricomycetes</taxon>
        <taxon>Agaricomycetidae</taxon>
        <taxon>Atheliales</taxon>
        <taxon>Atheliaceae</taxon>
        <taxon>Piloderma</taxon>
    </lineage>
</organism>
<dbReference type="Pfam" id="PF12708">
    <property type="entry name" value="Pect-lyase_RHGA_epim"/>
    <property type="match status" value="2"/>
</dbReference>
<dbReference type="OrthoDB" id="1046782at2759"/>
<dbReference type="SUPFAM" id="SSF51126">
    <property type="entry name" value="Pectin lyase-like"/>
    <property type="match status" value="2"/>
</dbReference>
<dbReference type="AlphaFoldDB" id="A0A0C3AHZ1"/>
<dbReference type="InterPro" id="IPR024535">
    <property type="entry name" value="RHGA/B-epi-like_pectate_lyase"/>
</dbReference>
<evidence type="ECO:0000259" key="1">
    <source>
        <dbReference type="Pfam" id="PF12708"/>
    </source>
</evidence>
<dbReference type="STRING" id="765440.A0A0C3AHZ1"/>
<feature type="domain" description="Rhamnogalacturonase A/B/Epimerase-like pectate lyase" evidence="1">
    <location>
        <begin position="400"/>
        <end position="468"/>
    </location>
</feature>
<dbReference type="Gene3D" id="2.160.20.10">
    <property type="entry name" value="Single-stranded right-handed beta-helix, Pectin lyase-like"/>
    <property type="match status" value="2"/>
</dbReference>
<reference evidence="2 3" key="1">
    <citation type="submission" date="2014-04" db="EMBL/GenBank/DDBJ databases">
        <authorList>
            <consortium name="DOE Joint Genome Institute"/>
            <person name="Kuo A."/>
            <person name="Tarkka M."/>
            <person name="Buscot F."/>
            <person name="Kohler A."/>
            <person name="Nagy L.G."/>
            <person name="Floudas D."/>
            <person name="Copeland A."/>
            <person name="Barry K.W."/>
            <person name="Cichocki N."/>
            <person name="Veneault-Fourrey C."/>
            <person name="LaButti K."/>
            <person name="Lindquist E.A."/>
            <person name="Lipzen A."/>
            <person name="Lundell T."/>
            <person name="Morin E."/>
            <person name="Murat C."/>
            <person name="Sun H."/>
            <person name="Tunlid A."/>
            <person name="Henrissat B."/>
            <person name="Grigoriev I.V."/>
            <person name="Hibbett D.S."/>
            <person name="Martin F."/>
            <person name="Nordberg H.P."/>
            <person name="Cantor M.N."/>
            <person name="Hua S.X."/>
        </authorList>
    </citation>
    <scope>NUCLEOTIDE SEQUENCE [LARGE SCALE GENOMIC DNA]</scope>
    <source>
        <strain evidence="2 3">F 1598</strain>
    </source>
</reference>
<dbReference type="HOGENOM" id="CLU_002540_2_2_1"/>
<dbReference type="PANTHER" id="PTHR33928:SF2">
    <property type="entry name" value="PECTATE LYASE SUPERFAMILY PROTEIN DOMAIN-CONTAINING PROTEIN-RELATED"/>
    <property type="match status" value="1"/>
</dbReference>
<dbReference type="InterPro" id="IPR011050">
    <property type="entry name" value="Pectin_lyase_fold/virulence"/>
</dbReference>
<keyword evidence="2" id="KW-0378">Hydrolase</keyword>
<evidence type="ECO:0000313" key="2">
    <source>
        <dbReference type="EMBL" id="KIM73433.1"/>
    </source>
</evidence>
<dbReference type="InParanoid" id="A0A0C3AHZ1"/>
<protein>
    <submittedName>
        <fullName evidence="2">Glycoside hydrolase family 55 protein</fullName>
    </submittedName>
</protein>
<reference evidence="3" key="2">
    <citation type="submission" date="2015-01" db="EMBL/GenBank/DDBJ databases">
        <title>Evolutionary Origins and Diversification of the Mycorrhizal Mutualists.</title>
        <authorList>
            <consortium name="DOE Joint Genome Institute"/>
            <consortium name="Mycorrhizal Genomics Consortium"/>
            <person name="Kohler A."/>
            <person name="Kuo A."/>
            <person name="Nagy L.G."/>
            <person name="Floudas D."/>
            <person name="Copeland A."/>
            <person name="Barry K.W."/>
            <person name="Cichocki N."/>
            <person name="Veneault-Fourrey C."/>
            <person name="LaButti K."/>
            <person name="Lindquist E.A."/>
            <person name="Lipzen A."/>
            <person name="Lundell T."/>
            <person name="Morin E."/>
            <person name="Murat C."/>
            <person name="Riley R."/>
            <person name="Ohm R."/>
            <person name="Sun H."/>
            <person name="Tunlid A."/>
            <person name="Henrissat B."/>
            <person name="Grigoriev I.V."/>
            <person name="Hibbett D.S."/>
            <person name="Martin F."/>
        </authorList>
    </citation>
    <scope>NUCLEOTIDE SEQUENCE [LARGE SCALE GENOMIC DNA]</scope>
    <source>
        <strain evidence="3">F 1598</strain>
    </source>
</reference>
<dbReference type="FunFam" id="2.160.20.10:FF:000049">
    <property type="entry name" value="Putative exo-beta-1,3-glucanase"/>
    <property type="match status" value="1"/>
</dbReference>
<name>A0A0C3AHZ1_PILCF</name>
<dbReference type="PANTHER" id="PTHR33928">
    <property type="entry name" value="POLYGALACTURONASE QRT3"/>
    <property type="match status" value="1"/>
</dbReference>
<gene>
    <name evidence="2" type="ORF">PILCRDRAFT_829169</name>
</gene>
<accession>A0A0C3AHZ1</accession>
<dbReference type="InterPro" id="IPR039279">
    <property type="entry name" value="QRT3-like"/>
</dbReference>
<dbReference type="InterPro" id="IPR012334">
    <property type="entry name" value="Pectin_lyas_fold"/>
</dbReference>
<evidence type="ECO:0000313" key="3">
    <source>
        <dbReference type="Proteomes" id="UP000054166"/>
    </source>
</evidence>
<sequence length="758" mass="79382">MDSTLDSPCASPLVSGSAAPGDPFWLEGIRHQGISAFNANPVSYQVFRNVKDFGATGDGTTDDTAAINSAISSGGRCGGGSCSSSTLTPAIVYFPAGTYVVSSPLTTYYYTQLIGDARTPPTLLAASGFQGIAVIDADPYKADGTNWFTNQNNFFRSVRNFVIDVRQMPASASATGLHWQVAQATSLINVVVNMSTASGNNHQGIFMENGSGGFMGDIVFNGGKFGIWVGNQQFTVRNITVNNAVCAIYGFWNWGWTFQGITINNCQVGFDLATGGPTVANQGYEAEAIIDAIVTDTPIFLRTSLASNGTLAGSLVLNNIKLNNVPAAVAVADGAVVLAGGTLTIDSWGQGNVYSGTNGQKVFTQGNIPVPTKAPSLLDDAGHIVSKGHPQYESYAVSQFVSARDEGCAGDGHTDDTAAINALLAKYADRKIIFFDAGTYLVTDTITIPANSRIVGEAWSCIMGAGSKFSNPSSPAVVVKVGASGSRGVLEITDIIFKTRGPAGGAIVVEWNVHDPPGCQAVVGMWDSHVVLVAASGTNLETAQCPPGSDSTSCMAAFLGLHLTSGSSAYLEGTWIWLADHDLDGDGSSQLTAFSGRGVLSESAGPVWLIGTASEHHVLYQYNLVGAKDHWIGFAQTEAPYYQPSPAPPVPFSISSAYSDPLFISDSPMAWAVNVSASTGIVIFGGGFYSFFYNYCQDCLSDSSCQNQIVNIDSGSMIQIYSVSTVGTTYQLSVSSTGVIKASDGPNGFAATFTVWTR</sequence>
<dbReference type="Proteomes" id="UP000054166">
    <property type="component" value="Unassembled WGS sequence"/>
</dbReference>
<proteinExistence type="predicted"/>